<feature type="transmembrane region" description="Helical" evidence="1">
    <location>
        <begin position="275"/>
        <end position="295"/>
    </location>
</feature>
<feature type="transmembrane region" description="Helical" evidence="1">
    <location>
        <begin position="316"/>
        <end position="333"/>
    </location>
</feature>
<feature type="domain" description="SGNH" evidence="3">
    <location>
        <begin position="499"/>
        <end position="715"/>
    </location>
</feature>
<reference evidence="5" key="1">
    <citation type="journal article" date="2019" name="Int. J. Syst. Evol. Microbiol.">
        <title>The Global Catalogue of Microorganisms (GCM) 10K type strain sequencing project: providing services to taxonomists for standard genome sequencing and annotation.</title>
        <authorList>
            <consortium name="The Broad Institute Genomics Platform"/>
            <consortium name="The Broad Institute Genome Sequencing Center for Infectious Disease"/>
            <person name="Wu L."/>
            <person name="Ma J."/>
        </authorList>
    </citation>
    <scope>NUCLEOTIDE SEQUENCE [LARGE SCALE GENOMIC DNA]</scope>
    <source>
        <strain evidence="5">CGMCC 1.3601</strain>
    </source>
</reference>
<dbReference type="Pfam" id="PF01757">
    <property type="entry name" value="Acyl_transf_3"/>
    <property type="match status" value="1"/>
</dbReference>
<protein>
    <submittedName>
        <fullName evidence="4">Acyltransferase</fullName>
    </submittedName>
</protein>
<feature type="transmembrane region" description="Helical" evidence="1">
    <location>
        <begin position="339"/>
        <end position="359"/>
    </location>
</feature>
<dbReference type="PANTHER" id="PTHR23028:SF53">
    <property type="entry name" value="ACYL_TRANSF_3 DOMAIN-CONTAINING PROTEIN"/>
    <property type="match status" value="1"/>
</dbReference>
<keyword evidence="4" id="KW-0012">Acyltransferase</keyword>
<feature type="transmembrane region" description="Helical" evidence="1">
    <location>
        <begin position="47"/>
        <end position="67"/>
    </location>
</feature>
<feature type="domain" description="Acyltransferase 3" evidence="2">
    <location>
        <begin position="23"/>
        <end position="356"/>
    </location>
</feature>
<dbReference type="Pfam" id="PF19040">
    <property type="entry name" value="SGNH"/>
    <property type="match status" value="1"/>
</dbReference>
<keyword evidence="1" id="KW-1133">Transmembrane helix</keyword>
<dbReference type="Proteomes" id="UP000658754">
    <property type="component" value="Unassembled WGS sequence"/>
</dbReference>
<feature type="transmembrane region" description="Helical" evidence="1">
    <location>
        <begin position="88"/>
        <end position="108"/>
    </location>
</feature>
<dbReference type="InterPro" id="IPR043968">
    <property type="entry name" value="SGNH"/>
</dbReference>
<feature type="transmembrane region" description="Helical" evidence="1">
    <location>
        <begin position="392"/>
        <end position="414"/>
    </location>
</feature>
<evidence type="ECO:0000313" key="4">
    <source>
        <dbReference type="EMBL" id="GGI69356.1"/>
    </source>
</evidence>
<proteinExistence type="predicted"/>
<keyword evidence="1" id="KW-0472">Membrane</keyword>
<accession>A0ABQ2CBV4</accession>
<feature type="transmembrane region" description="Helical" evidence="1">
    <location>
        <begin position="187"/>
        <end position="206"/>
    </location>
</feature>
<dbReference type="RefSeq" id="WP_188727094.1">
    <property type="nucleotide sequence ID" value="NZ_BMKV01000001.1"/>
</dbReference>
<name>A0ABQ2CBV4_9MICC</name>
<dbReference type="InterPro" id="IPR050879">
    <property type="entry name" value="Acyltransferase_3"/>
</dbReference>
<evidence type="ECO:0000259" key="2">
    <source>
        <dbReference type="Pfam" id="PF01757"/>
    </source>
</evidence>
<dbReference type="EMBL" id="BMKV01000001">
    <property type="protein sequence ID" value="GGI69356.1"/>
    <property type="molecule type" value="Genomic_DNA"/>
</dbReference>
<organism evidence="4 5">
    <name type="scientific">Pseudarthrobacter scleromae</name>
    <dbReference type="NCBI Taxonomy" id="158897"/>
    <lineage>
        <taxon>Bacteria</taxon>
        <taxon>Bacillati</taxon>
        <taxon>Actinomycetota</taxon>
        <taxon>Actinomycetes</taxon>
        <taxon>Micrococcales</taxon>
        <taxon>Micrococcaceae</taxon>
        <taxon>Pseudarthrobacter</taxon>
    </lineage>
</organism>
<keyword evidence="4" id="KW-0808">Transferase</keyword>
<dbReference type="GO" id="GO:0016746">
    <property type="term" value="F:acyltransferase activity"/>
    <property type="evidence" value="ECO:0007669"/>
    <property type="project" value="UniProtKB-KW"/>
</dbReference>
<dbReference type="InterPro" id="IPR002656">
    <property type="entry name" value="Acyl_transf_3_dom"/>
</dbReference>
<evidence type="ECO:0000313" key="5">
    <source>
        <dbReference type="Proteomes" id="UP000658754"/>
    </source>
</evidence>
<comment type="caution">
    <text evidence="4">The sequence shown here is derived from an EMBL/GenBank/DDBJ whole genome shotgun (WGS) entry which is preliminary data.</text>
</comment>
<sequence length="723" mass="77753">MSMLKIRRKASGGVKPSSKLRGDIQGLRALAVTAVIFDHLLHWPSGGFVGVDIFFVISGFLITGILAKEFTRTGHISFTGFYTRRIRRIIPVSLLVLAATVLTAKLLYTASNFESVLWDSIASFFFVGNWRYAATGTDYFAAGGSPSPLQHFWSLAVEEQFYFVWPWLMLGILLLVTKLWKVSAPRAVRISGLAMAVAIIASFAWALEQSSSAPTVAYFSSLTRTWELGVGALLALFAGAFVGIPAAARTLLAWLGTAGMLASIFFVTSGPGFPAPGGVFPVAATAAVIAAGIGAEAKHNYLLTNPVSRYLGDVSYSLYLWHFPVIIFLGVFYPEGGIAYTFIALGLTLALSVASYHLVEKPFNKAPILVKHDSKTEGRRAWQKWRTAHASVFQNGGLLALTVTTAVVVAIVLVRPTSSPSAEEAAAYNERLASTGAGTSAPAAPVADTPRSKILGGLSAALATAAWPKLSPSVDNVMAEGMPMEATLGCGAADVFDPMSCGFGNPSNPEVVVFGDSLGTTLMPTVREALESDYYVRGLTLAACAVIDLEVEFESEAVRDNCLNVRAEAVRYIQERRPEAVLVIENYAWANSKKLTSRAAGEAMQEEWRAAAQSFISKVSGSTKRVVFVAPPPEGKQLADCASKVSTPSSCVSDIPGTWQQVREVESKLDGATYLDTLHWFCVSGKCPSFSGTTPIKRDFIHPTQQYAQQVAVDFREMYDQIP</sequence>
<keyword evidence="5" id="KW-1185">Reference proteome</keyword>
<gene>
    <name evidence="4" type="ORF">GCM10007175_02580</name>
</gene>
<keyword evidence="1" id="KW-0812">Transmembrane</keyword>
<dbReference type="PANTHER" id="PTHR23028">
    <property type="entry name" value="ACETYLTRANSFERASE"/>
    <property type="match status" value="1"/>
</dbReference>
<feature type="transmembrane region" description="Helical" evidence="1">
    <location>
        <begin position="162"/>
        <end position="180"/>
    </location>
</feature>
<feature type="transmembrane region" description="Helical" evidence="1">
    <location>
        <begin position="226"/>
        <end position="244"/>
    </location>
</feature>
<feature type="transmembrane region" description="Helical" evidence="1">
    <location>
        <begin position="251"/>
        <end position="269"/>
    </location>
</feature>
<evidence type="ECO:0000256" key="1">
    <source>
        <dbReference type="SAM" id="Phobius"/>
    </source>
</evidence>
<evidence type="ECO:0000259" key="3">
    <source>
        <dbReference type="Pfam" id="PF19040"/>
    </source>
</evidence>